<reference evidence="1" key="1">
    <citation type="submission" date="2020-05" db="EMBL/GenBank/DDBJ databases">
        <authorList>
            <person name="Chiriac C."/>
            <person name="Salcher M."/>
            <person name="Ghai R."/>
            <person name="Kavagutti S V."/>
        </authorList>
    </citation>
    <scope>NUCLEOTIDE SEQUENCE</scope>
</reference>
<evidence type="ECO:0000313" key="1">
    <source>
        <dbReference type="EMBL" id="CAB4639662.1"/>
    </source>
</evidence>
<accession>A0A6J6JRG4</accession>
<dbReference type="AlphaFoldDB" id="A0A6J6JRG4"/>
<protein>
    <submittedName>
        <fullName evidence="1">Unannotated protein</fullName>
    </submittedName>
</protein>
<organism evidence="1">
    <name type="scientific">freshwater metagenome</name>
    <dbReference type="NCBI Taxonomy" id="449393"/>
    <lineage>
        <taxon>unclassified sequences</taxon>
        <taxon>metagenomes</taxon>
        <taxon>ecological metagenomes</taxon>
    </lineage>
</organism>
<proteinExistence type="predicted"/>
<dbReference type="EMBL" id="CAEZWA010000021">
    <property type="protein sequence ID" value="CAB4639662.1"/>
    <property type="molecule type" value="Genomic_DNA"/>
</dbReference>
<name>A0A6J6JRG4_9ZZZZ</name>
<sequence length="40" mass="4159">MLAASAAVITAFLSMSHIKAILFFIESGSSRSVRQTTASG</sequence>
<gene>
    <name evidence="1" type="ORF">UFOPK2165_00207</name>
</gene>